<protein>
    <submittedName>
        <fullName evidence="1">Uncharacterized protein</fullName>
    </submittedName>
</protein>
<sequence>MEEKVSACTLSYTRDPFQNVYPFVVGDAEVLNVSGARQSGAIELQPQESVCRGIGDDFTI</sequence>
<evidence type="ECO:0000313" key="1">
    <source>
        <dbReference type="EMBL" id="MPC48287.1"/>
    </source>
</evidence>
<reference evidence="1 2" key="1">
    <citation type="submission" date="2019-05" db="EMBL/GenBank/DDBJ databases">
        <title>Another draft genome of Portunus trituberculatus and its Hox gene families provides insights of decapod evolution.</title>
        <authorList>
            <person name="Jeong J.-H."/>
            <person name="Song I."/>
            <person name="Kim S."/>
            <person name="Choi T."/>
            <person name="Kim D."/>
            <person name="Ryu S."/>
            <person name="Kim W."/>
        </authorList>
    </citation>
    <scope>NUCLEOTIDE SEQUENCE [LARGE SCALE GENOMIC DNA]</scope>
    <source>
        <tissue evidence="1">Muscle</tissue>
    </source>
</reference>
<name>A0A5B7FSC7_PORTR</name>
<proteinExistence type="predicted"/>
<dbReference type="AlphaFoldDB" id="A0A5B7FSC7"/>
<keyword evidence="2" id="KW-1185">Reference proteome</keyword>
<dbReference type="Proteomes" id="UP000324222">
    <property type="component" value="Unassembled WGS sequence"/>
</dbReference>
<accession>A0A5B7FSC7</accession>
<gene>
    <name evidence="1" type="ORF">E2C01_042055</name>
</gene>
<dbReference type="EMBL" id="VSRR010008204">
    <property type="protein sequence ID" value="MPC48287.1"/>
    <property type="molecule type" value="Genomic_DNA"/>
</dbReference>
<organism evidence="1 2">
    <name type="scientific">Portunus trituberculatus</name>
    <name type="common">Swimming crab</name>
    <name type="synonym">Neptunus trituberculatus</name>
    <dbReference type="NCBI Taxonomy" id="210409"/>
    <lineage>
        <taxon>Eukaryota</taxon>
        <taxon>Metazoa</taxon>
        <taxon>Ecdysozoa</taxon>
        <taxon>Arthropoda</taxon>
        <taxon>Crustacea</taxon>
        <taxon>Multicrustacea</taxon>
        <taxon>Malacostraca</taxon>
        <taxon>Eumalacostraca</taxon>
        <taxon>Eucarida</taxon>
        <taxon>Decapoda</taxon>
        <taxon>Pleocyemata</taxon>
        <taxon>Brachyura</taxon>
        <taxon>Eubrachyura</taxon>
        <taxon>Portunoidea</taxon>
        <taxon>Portunidae</taxon>
        <taxon>Portuninae</taxon>
        <taxon>Portunus</taxon>
    </lineage>
</organism>
<comment type="caution">
    <text evidence="1">The sequence shown here is derived from an EMBL/GenBank/DDBJ whole genome shotgun (WGS) entry which is preliminary data.</text>
</comment>
<evidence type="ECO:0000313" key="2">
    <source>
        <dbReference type="Proteomes" id="UP000324222"/>
    </source>
</evidence>